<feature type="domain" description="STAS" evidence="1">
    <location>
        <begin position="14"/>
        <end position="102"/>
    </location>
</feature>
<evidence type="ECO:0000259" key="1">
    <source>
        <dbReference type="PROSITE" id="PS50801"/>
    </source>
</evidence>
<dbReference type="InterPro" id="IPR002645">
    <property type="entry name" value="STAS_dom"/>
</dbReference>
<dbReference type="InterPro" id="IPR036513">
    <property type="entry name" value="STAS_dom_sf"/>
</dbReference>
<proteinExistence type="predicted"/>
<dbReference type="EMBL" id="JAATEP010000039">
    <property type="protein sequence ID" value="NJP95508.1"/>
    <property type="molecule type" value="Genomic_DNA"/>
</dbReference>
<name>A0ABX1BK67_9ACTN</name>
<evidence type="ECO:0000313" key="2">
    <source>
        <dbReference type="EMBL" id="NJP95508.1"/>
    </source>
</evidence>
<comment type="caution">
    <text evidence="2">The sequence shown here is derived from an EMBL/GenBank/DDBJ whole genome shotgun (WGS) entry which is preliminary data.</text>
</comment>
<accession>A0ABX1BK67</accession>
<dbReference type="SUPFAM" id="SSF52091">
    <property type="entry name" value="SpoIIaa-like"/>
    <property type="match status" value="1"/>
</dbReference>
<gene>
    <name evidence="2" type="ORF">HCN51_39775</name>
</gene>
<dbReference type="PROSITE" id="PS50801">
    <property type="entry name" value="STAS"/>
    <property type="match status" value="1"/>
</dbReference>
<dbReference type="CDD" id="cd07043">
    <property type="entry name" value="STAS_anti-anti-sigma_factors"/>
    <property type="match status" value="1"/>
</dbReference>
<dbReference type="Gene3D" id="3.30.750.24">
    <property type="entry name" value="STAS domain"/>
    <property type="match status" value="1"/>
</dbReference>
<dbReference type="Pfam" id="PF13466">
    <property type="entry name" value="STAS_2"/>
    <property type="match status" value="1"/>
</dbReference>
<organism evidence="2 3">
    <name type="scientific">Nonomuraea composti</name>
    <dbReference type="NCBI Taxonomy" id="2720023"/>
    <lineage>
        <taxon>Bacteria</taxon>
        <taxon>Bacillati</taxon>
        <taxon>Actinomycetota</taxon>
        <taxon>Actinomycetes</taxon>
        <taxon>Streptosporangiales</taxon>
        <taxon>Streptosporangiaceae</taxon>
        <taxon>Nonomuraea</taxon>
    </lineage>
</organism>
<keyword evidence="3" id="KW-1185">Reference proteome</keyword>
<sequence>MFEAHRDPVHPHTVHLIGELDVTSCDVLEAALREAARPGRDLVVDCGRLRFIDAAGIAVLVRAARMIGHGHLRLTNVRAGLAELIDLLHLAATVPNLRHDHA</sequence>
<evidence type="ECO:0000313" key="3">
    <source>
        <dbReference type="Proteomes" id="UP000696294"/>
    </source>
</evidence>
<dbReference type="InterPro" id="IPR058548">
    <property type="entry name" value="MlaB-like_STAS"/>
</dbReference>
<dbReference type="RefSeq" id="WP_168017242.1">
    <property type="nucleotide sequence ID" value="NZ_JAATEP010000039.1"/>
</dbReference>
<dbReference type="Proteomes" id="UP000696294">
    <property type="component" value="Unassembled WGS sequence"/>
</dbReference>
<reference evidence="2 3" key="1">
    <citation type="submission" date="2020-03" db="EMBL/GenBank/DDBJ databases">
        <title>WGS of actinomycetes isolated from Thailand.</title>
        <authorList>
            <person name="Thawai C."/>
        </authorList>
    </citation>
    <scope>NUCLEOTIDE SEQUENCE [LARGE SCALE GENOMIC DNA]</scope>
    <source>
        <strain evidence="2 3">FMUSA5-5</strain>
    </source>
</reference>
<protein>
    <submittedName>
        <fullName evidence="2">STAS domain-containing protein</fullName>
    </submittedName>
</protein>